<organism evidence="1 2">
    <name type="scientific">Smallanthus sonchifolius</name>
    <dbReference type="NCBI Taxonomy" id="185202"/>
    <lineage>
        <taxon>Eukaryota</taxon>
        <taxon>Viridiplantae</taxon>
        <taxon>Streptophyta</taxon>
        <taxon>Embryophyta</taxon>
        <taxon>Tracheophyta</taxon>
        <taxon>Spermatophyta</taxon>
        <taxon>Magnoliopsida</taxon>
        <taxon>eudicotyledons</taxon>
        <taxon>Gunneridae</taxon>
        <taxon>Pentapetalae</taxon>
        <taxon>asterids</taxon>
        <taxon>campanulids</taxon>
        <taxon>Asterales</taxon>
        <taxon>Asteraceae</taxon>
        <taxon>Asteroideae</taxon>
        <taxon>Heliantheae alliance</taxon>
        <taxon>Millerieae</taxon>
        <taxon>Smallanthus</taxon>
    </lineage>
</organism>
<comment type="caution">
    <text evidence="1">The sequence shown here is derived from an EMBL/GenBank/DDBJ whole genome shotgun (WGS) entry which is preliminary data.</text>
</comment>
<sequence length="90" mass="10321">MNVHKMREFGKPAECQSASSNVSEAPRDGPNWVSEDSGRKVPRRERQEKQKSRHRRHHSVENAPDQGSRDDTTLGVLRIDRPRMSSDAEK</sequence>
<evidence type="ECO:0000313" key="2">
    <source>
        <dbReference type="Proteomes" id="UP001056120"/>
    </source>
</evidence>
<proteinExistence type="predicted"/>
<dbReference type="Proteomes" id="UP001056120">
    <property type="component" value="Linkage Group LG20"/>
</dbReference>
<dbReference type="EMBL" id="CM042037">
    <property type="protein sequence ID" value="KAI3742691.1"/>
    <property type="molecule type" value="Genomic_DNA"/>
</dbReference>
<keyword evidence="2" id="KW-1185">Reference proteome</keyword>
<name>A0ACB9D8U8_9ASTR</name>
<reference evidence="2" key="1">
    <citation type="journal article" date="2022" name="Mol. Ecol. Resour.">
        <title>The genomes of chicory, endive, great burdock and yacon provide insights into Asteraceae palaeo-polyploidization history and plant inulin production.</title>
        <authorList>
            <person name="Fan W."/>
            <person name="Wang S."/>
            <person name="Wang H."/>
            <person name="Wang A."/>
            <person name="Jiang F."/>
            <person name="Liu H."/>
            <person name="Zhao H."/>
            <person name="Xu D."/>
            <person name="Zhang Y."/>
        </authorList>
    </citation>
    <scope>NUCLEOTIDE SEQUENCE [LARGE SCALE GENOMIC DNA]</scope>
    <source>
        <strain evidence="2">cv. Yunnan</strain>
    </source>
</reference>
<evidence type="ECO:0000313" key="1">
    <source>
        <dbReference type="EMBL" id="KAI3742691.1"/>
    </source>
</evidence>
<protein>
    <submittedName>
        <fullName evidence="1">Uncharacterized protein</fullName>
    </submittedName>
</protein>
<gene>
    <name evidence="1" type="ORF">L1987_60384</name>
</gene>
<accession>A0ACB9D8U8</accession>
<reference evidence="1 2" key="2">
    <citation type="journal article" date="2022" name="Mol. Ecol. Resour.">
        <title>The genomes of chicory, endive, great burdock and yacon provide insights into Asteraceae paleo-polyploidization history and plant inulin production.</title>
        <authorList>
            <person name="Fan W."/>
            <person name="Wang S."/>
            <person name="Wang H."/>
            <person name="Wang A."/>
            <person name="Jiang F."/>
            <person name="Liu H."/>
            <person name="Zhao H."/>
            <person name="Xu D."/>
            <person name="Zhang Y."/>
        </authorList>
    </citation>
    <scope>NUCLEOTIDE SEQUENCE [LARGE SCALE GENOMIC DNA]</scope>
    <source>
        <strain evidence="2">cv. Yunnan</strain>
        <tissue evidence="1">Leaves</tissue>
    </source>
</reference>